<dbReference type="OrthoDB" id="1551130at2"/>
<protein>
    <recommendedName>
        <fullName evidence="4">Holin of 3TMs, for gene-transfer release</fullName>
    </recommendedName>
</protein>
<evidence type="ECO:0008006" key="4">
    <source>
        <dbReference type="Google" id="ProtNLM"/>
    </source>
</evidence>
<dbReference type="EMBL" id="CP035042">
    <property type="protein sequence ID" value="QHC50470.1"/>
    <property type="molecule type" value="Genomic_DNA"/>
</dbReference>
<keyword evidence="1" id="KW-1133">Transmembrane helix</keyword>
<keyword evidence="3" id="KW-1185">Reference proteome</keyword>
<sequence length="164" mass="17444">MRWSDVAQTIGKAAPAVGAALAGPGGAVVGHMAARALGVEASPDAVAEAIHRDPEAATKLAEIEAEARRALIDAQARVVTAEVQGESWLQRNWRPIVMLWLSILVGAHFLGFTPDNLSEPMVLALFDIVQYGLAGYIAGRSAEKITKTLSGRGVAETFMDRIKR</sequence>
<name>A0A6I6SRU5_9GAMM</name>
<evidence type="ECO:0000313" key="2">
    <source>
        <dbReference type="EMBL" id="QHC50470.1"/>
    </source>
</evidence>
<dbReference type="AlphaFoldDB" id="A0A6I6SRU5"/>
<feature type="transmembrane region" description="Helical" evidence="1">
    <location>
        <begin position="96"/>
        <end position="114"/>
    </location>
</feature>
<organism evidence="2 3">
    <name type="scientific">Billgrantia tianxiuensis</name>
    <dbReference type="NCBI Taxonomy" id="2497861"/>
    <lineage>
        <taxon>Bacteria</taxon>
        <taxon>Pseudomonadati</taxon>
        <taxon>Pseudomonadota</taxon>
        <taxon>Gammaproteobacteria</taxon>
        <taxon>Oceanospirillales</taxon>
        <taxon>Halomonadaceae</taxon>
        <taxon>Billgrantia</taxon>
    </lineage>
</organism>
<gene>
    <name evidence="2" type="ORF">EKK97_13960</name>
</gene>
<dbReference type="Proteomes" id="UP000464013">
    <property type="component" value="Chromosome"/>
</dbReference>
<dbReference type="Pfam" id="PF11351">
    <property type="entry name" value="GTA_holin_3TM"/>
    <property type="match status" value="1"/>
</dbReference>
<accession>A0A6I6SRU5</accession>
<reference evidence="2 3" key="1">
    <citation type="submission" date="2019-01" db="EMBL/GenBank/DDBJ databases">
        <title>Complete genome of a denitifying bacterium Halomons sp. BC-M4-5.</title>
        <authorList>
            <person name="Wang L."/>
            <person name="Shao Z."/>
        </authorList>
    </citation>
    <scope>NUCLEOTIDE SEQUENCE [LARGE SCALE GENOMIC DNA]</scope>
    <source>
        <strain evidence="2 3">BC-M4-5</strain>
    </source>
</reference>
<dbReference type="KEGG" id="htx:EKK97_13960"/>
<dbReference type="RefSeq" id="WP_159552750.1">
    <property type="nucleotide sequence ID" value="NZ_CP035042.1"/>
</dbReference>
<dbReference type="InterPro" id="IPR021497">
    <property type="entry name" value="GTA_holin_3TM"/>
</dbReference>
<feature type="transmembrane region" description="Helical" evidence="1">
    <location>
        <begin position="120"/>
        <end position="139"/>
    </location>
</feature>
<keyword evidence="1" id="KW-0812">Transmembrane</keyword>
<proteinExistence type="predicted"/>
<evidence type="ECO:0000313" key="3">
    <source>
        <dbReference type="Proteomes" id="UP000464013"/>
    </source>
</evidence>
<keyword evidence="1" id="KW-0472">Membrane</keyword>
<evidence type="ECO:0000256" key="1">
    <source>
        <dbReference type="SAM" id="Phobius"/>
    </source>
</evidence>